<feature type="region of interest" description="Disordered" evidence="1">
    <location>
        <begin position="1"/>
        <end position="64"/>
    </location>
</feature>
<sequence>MRSASPAAGVSATSVSQHVESKRSSTLQQQQEPLSSGGGGRRPMSSMPPGRKAGAGGGRRRPSSAALFEKGASCEVAYLYQQLQNALQQQSRLEVQRQQQLVQYRRQLRTLCDDNASLRNIIQAGESRRRDMEVAAAAGLVTLSEARAHANGSRNGPATVTEAEVEMISQRTNLARQRHNRVLHEVKVNQAALDAEVKAQESLAEQAQITLDPAALLMGANRSVYLRMMRLEQLIDKVLCKQRVVGVILANYRHHLGILSAEATQYDAQQTLLDKEYADRHRDHLQLLRLHDTARAAYATAVEALQNMQKSASRMRKTKEKALQRKRKEVDRDLVAAQQQERRAVDLQQQLEEETQMLEAAENTKAQLERQRINSRTALTLLQAASASREGDTAQSEGNSGGGGAGQSLPDTDERVAAYEVAFRDMMRVAKVNTLDALVDAYQEEVQQQCRLRNELNNGREARVALQQEVQQLRERVQQTKYCVGASSRLATGGTASTFVGTASSSLMERELQTFVREEKESLATHVNANEANQALLAEVVERVNQLAELIGEYRADVRVPTIRLTPALAKRSSTLPLHVSVLAQKLLALAADTVAAAHLAPSPAVPTPAHDAAHGGGMHPQSNHSSSVAVVSSAQLVIPANNRRVSLAHEGASGGAGGRRPARRRGRAAADVAGISSAAARALLYRHGNTPGGAPWALANQQRRRSSAAAGAGFVAGQDEEEDVSLATVAALPPPGGHVLDVDESSTEPSEFHSSSVGVSDVGSGPCGGGDGAGGDRGSPHHGSAAGRGRRRLLLKHSRHMATAGAVGTHQANLQTRTRAGEDDQEDPLRREEVKSMSELIRARQKLKTEKDGRRS</sequence>
<organism evidence="2 3">
    <name type="scientific">Leishmania orientalis</name>
    <dbReference type="NCBI Taxonomy" id="2249476"/>
    <lineage>
        <taxon>Eukaryota</taxon>
        <taxon>Discoba</taxon>
        <taxon>Euglenozoa</taxon>
        <taxon>Kinetoplastea</taxon>
        <taxon>Metakinetoplastina</taxon>
        <taxon>Trypanosomatida</taxon>
        <taxon>Trypanosomatidae</taxon>
        <taxon>Leishmaniinae</taxon>
        <taxon>Leishmania</taxon>
    </lineage>
</organism>
<dbReference type="GO" id="GO:0036158">
    <property type="term" value="P:outer dynein arm assembly"/>
    <property type="evidence" value="ECO:0007669"/>
    <property type="project" value="InterPro"/>
</dbReference>
<dbReference type="AlphaFoldDB" id="A0A836HKB4"/>
<keyword evidence="3" id="KW-1185">Reference proteome</keyword>
<feature type="compositionally biased region" description="Polar residues" evidence="1">
    <location>
        <begin position="11"/>
        <end position="34"/>
    </location>
</feature>
<gene>
    <name evidence="2" type="ORF">LSCM4_06643</name>
</gene>
<feature type="region of interest" description="Disordered" evidence="1">
    <location>
        <begin position="804"/>
        <end position="857"/>
    </location>
</feature>
<reference evidence="3" key="1">
    <citation type="journal article" date="2021" name="Microbiol. Resour. Announc.">
        <title>LGAAP: Leishmaniinae Genome Assembly and Annotation Pipeline.</title>
        <authorList>
            <person name="Almutairi H."/>
            <person name="Urbaniak M.D."/>
            <person name="Bates M.D."/>
            <person name="Jariyapan N."/>
            <person name="Kwakye-Nuako G."/>
            <person name="Thomaz-Soccol V."/>
            <person name="Al-Salem W.S."/>
            <person name="Dillon R.J."/>
            <person name="Bates P.A."/>
            <person name="Gatherer D."/>
        </authorList>
    </citation>
    <scope>NUCLEOTIDE SEQUENCE [LARGE SCALE GENOMIC DNA]</scope>
</reference>
<dbReference type="GO" id="GO:0036064">
    <property type="term" value="C:ciliary basal body"/>
    <property type="evidence" value="ECO:0007669"/>
    <property type="project" value="TreeGrafter"/>
</dbReference>
<dbReference type="PANTHER" id="PTHR46518:SF1">
    <property type="entry name" value="OUTER DYNEIN ARM-DOCKING COMPLEX SUBUNIT 3"/>
    <property type="match status" value="1"/>
</dbReference>
<dbReference type="PANTHER" id="PTHR46518">
    <property type="entry name" value="COILED-COIL DOMAIN-CONTAINING PROTEIN 151"/>
    <property type="match status" value="1"/>
</dbReference>
<dbReference type="SMR" id="A0A836HKB4"/>
<feature type="region of interest" description="Disordered" evidence="1">
    <location>
        <begin position="732"/>
        <end position="789"/>
    </location>
</feature>
<feature type="region of interest" description="Disordered" evidence="1">
    <location>
        <begin position="385"/>
        <end position="412"/>
    </location>
</feature>
<dbReference type="GO" id="GO:0097542">
    <property type="term" value="C:ciliary tip"/>
    <property type="evidence" value="ECO:0007669"/>
    <property type="project" value="TreeGrafter"/>
</dbReference>
<dbReference type="Proteomes" id="UP000674143">
    <property type="component" value="Unassembled WGS sequence"/>
</dbReference>
<feature type="compositionally biased region" description="Basic and acidic residues" evidence="1">
    <location>
        <begin position="820"/>
        <end position="837"/>
    </location>
</feature>
<accession>A0A836HKB4</accession>
<dbReference type="GO" id="GO:0035253">
    <property type="term" value="C:ciliary rootlet"/>
    <property type="evidence" value="ECO:0007669"/>
    <property type="project" value="TreeGrafter"/>
</dbReference>
<protein>
    <submittedName>
        <fullName evidence="2">Uncharacterized protein</fullName>
    </submittedName>
</protein>
<comment type="caution">
    <text evidence="2">The sequence shown here is derived from an EMBL/GenBank/DDBJ whole genome shotgun (WGS) entry which is preliminary data.</text>
</comment>
<proteinExistence type="predicted"/>
<feature type="compositionally biased region" description="Low complexity" evidence="1">
    <location>
        <begin position="385"/>
        <end position="398"/>
    </location>
</feature>
<dbReference type="KEGG" id="loi:92362492"/>
<feature type="region of interest" description="Disordered" evidence="1">
    <location>
        <begin position="309"/>
        <end position="334"/>
    </location>
</feature>
<feature type="region of interest" description="Disordered" evidence="1">
    <location>
        <begin position="606"/>
        <end position="625"/>
    </location>
</feature>
<feature type="compositionally biased region" description="Basic and acidic residues" evidence="1">
    <location>
        <begin position="848"/>
        <end position="857"/>
    </location>
</feature>
<feature type="compositionally biased region" description="Low complexity" evidence="1">
    <location>
        <begin position="42"/>
        <end position="52"/>
    </location>
</feature>
<feature type="compositionally biased region" description="Basic and acidic residues" evidence="1">
    <location>
        <begin position="320"/>
        <end position="334"/>
    </location>
</feature>
<name>A0A836HKB4_9TRYP</name>
<evidence type="ECO:0000256" key="1">
    <source>
        <dbReference type="SAM" id="MobiDB-lite"/>
    </source>
</evidence>
<dbReference type="GO" id="GO:0003341">
    <property type="term" value="P:cilium movement"/>
    <property type="evidence" value="ECO:0007669"/>
    <property type="project" value="InterPro"/>
</dbReference>
<evidence type="ECO:0000313" key="2">
    <source>
        <dbReference type="EMBL" id="KAG5485685.1"/>
    </source>
</evidence>
<dbReference type="EMBL" id="JAFHLR010000010">
    <property type="protein sequence ID" value="KAG5485685.1"/>
    <property type="molecule type" value="Genomic_DNA"/>
</dbReference>
<dbReference type="GeneID" id="92362492"/>
<evidence type="ECO:0000313" key="3">
    <source>
        <dbReference type="Proteomes" id="UP000674143"/>
    </source>
</evidence>
<feature type="compositionally biased region" description="Low complexity" evidence="1">
    <location>
        <begin position="748"/>
        <end position="765"/>
    </location>
</feature>
<dbReference type="InterPro" id="IPR033192">
    <property type="entry name" value="ODAD3"/>
</dbReference>
<dbReference type="RefSeq" id="XP_067065269.1">
    <property type="nucleotide sequence ID" value="XM_067208558.1"/>
</dbReference>
<reference evidence="3" key="2">
    <citation type="journal article" date="2021" name="Sci. Data">
        <title>Chromosome-scale genome sequencing, assembly and annotation of six genomes from subfamily Leishmaniinae.</title>
        <authorList>
            <person name="Almutairi H."/>
            <person name="Urbaniak M.D."/>
            <person name="Bates M.D."/>
            <person name="Jariyapan N."/>
            <person name="Kwakye-Nuako G."/>
            <person name="Thomaz Soccol V."/>
            <person name="Al-Salem W.S."/>
            <person name="Dillon R.J."/>
            <person name="Bates P.A."/>
            <person name="Gatherer D."/>
        </authorList>
    </citation>
    <scope>NUCLEOTIDE SEQUENCE [LARGE SCALE GENOMIC DNA]</scope>
</reference>
<feature type="compositionally biased region" description="Gly residues" evidence="1">
    <location>
        <begin position="766"/>
        <end position="778"/>
    </location>
</feature>